<gene>
    <name evidence="1" type="ORF">C8D86_11924</name>
</gene>
<dbReference type="OrthoDB" id="5634900at2"/>
<evidence type="ECO:0000313" key="1">
    <source>
        <dbReference type="EMBL" id="RDI41506.1"/>
    </source>
</evidence>
<dbReference type="AlphaFoldDB" id="A0A370GE67"/>
<proteinExistence type="predicted"/>
<reference evidence="1 2" key="1">
    <citation type="submission" date="2018-07" db="EMBL/GenBank/DDBJ databases">
        <title>Genomic Encyclopedia of Type Strains, Phase IV (KMG-IV): sequencing the most valuable type-strain genomes for metagenomic binning, comparative biology and taxonomic classification.</title>
        <authorList>
            <person name="Goeker M."/>
        </authorList>
    </citation>
    <scope>NUCLEOTIDE SEQUENCE [LARGE SCALE GENOMIC DNA]</scope>
    <source>
        <strain evidence="1 2">DSM 16500</strain>
    </source>
</reference>
<sequence>MQAKFKKEISRFYGDSVVVGCGDTWLNKLTDIENKFHERLSYHSLHSNPNFFYSIDIDEKANADCVCDFSRNKGECPVELQSRFDFVLLEFLPGDVYIDEKRNIFECKPIASLMAKTSVMLILGLVPSGKGDISDSDLVCYDKKKLAALIIKGSQQVSPTLIVKSLNPDAQRLIQIHGLQLKTVEENYNQGANEQFLQDKAIEIVDRQIQRLKQEICQIASQILRSKATSLFYMQNLKKKNAKLSALREIKVQIRNKFPQTSLHSIIEDATERYPELTSGLFQHVVDDYLKVILEMEKYHQANCKETVKNLPQAVK</sequence>
<dbReference type="EMBL" id="QQAX01000019">
    <property type="protein sequence ID" value="RDI41506.1"/>
    <property type="molecule type" value="Genomic_DNA"/>
</dbReference>
<accession>A0A370GE67</accession>
<dbReference type="Proteomes" id="UP000254720">
    <property type="component" value="Unassembled WGS sequence"/>
</dbReference>
<protein>
    <submittedName>
        <fullName evidence="1">Uncharacterized protein</fullName>
    </submittedName>
</protein>
<keyword evidence="2" id="KW-1185">Reference proteome</keyword>
<organism evidence="1 2">
    <name type="scientific">Aquicella lusitana</name>
    <dbReference type="NCBI Taxonomy" id="254246"/>
    <lineage>
        <taxon>Bacteria</taxon>
        <taxon>Pseudomonadati</taxon>
        <taxon>Pseudomonadota</taxon>
        <taxon>Gammaproteobacteria</taxon>
        <taxon>Legionellales</taxon>
        <taxon>Coxiellaceae</taxon>
        <taxon>Aquicella</taxon>
    </lineage>
</organism>
<evidence type="ECO:0000313" key="2">
    <source>
        <dbReference type="Proteomes" id="UP000254720"/>
    </source>
</evidence>
<comment type="caution">
    <text evidence="1">The sequence shown here is derived from an EMBL/GenBank/DDBJ whole genome shotgun (WGS) entry which is preliminary data.</text>
</comment>
<name>A0A370GE67_9COXI</name>
<dbReference type="RefSeq" id="WP_114834911.1">
    <property type="nucleotide sequence ID" value="NZ_LR699114.1"/>
</dbReference>